<evidence type="ECO:0000313" key="4">
    <source>
        <dbReference type="Proteomes" id="UP001500037"/>
    </source>
</evidence>
<feature type="transmembrane region" description="Helical" evidence="2">
    <location>
        <begin position="71"/>
        <end position="94"/>
    </location>
</feature>
<evidence type="ECO:0000256" key="1">
    <source>
        <dbReference type="SAM" id="MobiDB-lite"/>
    </source>
</evidence>
<sequence length="107" mass="11840">MPAMEMRDRRGAAAEMATPPIPPDPSGLKVHPVRQALEAFWHIRPHTVFWLVSASLGLGLVAVQIETLWVLVVFSIFWGVTVAAMVAFTARTMSERPSPGRHRRVAV</sequence>
<dbReference type="Proteomes" id="UP001500037">
    <property type="component" value="Unassembled WGS sequence"/>
</dbReference>
<feature type="region of interest" description="Disordered" evidence="1">
    <location>
        <begin position="1"/>
        <end position="27"/>
    </location>
</feature>
<gene>
    <name evidence="3" type="ORF">GCM10009665_63250</name>
</gene>
<dbReference type="RefSeq" id="WP_344445534.1">
    <property type="nucleotide sequence ID" value="NZ_BAAALF010000169.1"/>
</dbReference>
<keyword evidence="2" id="KW-0472">Membrane</keyword>
<comment type="caution">
    <text evidence="3">The sequence shown here is derived from an EMBL/GenBank/DDBJ whole genome shotgun (WGS) entry which is preliminary data.</text>
</comment>
<keyword evidence="4" id="KW-1185">Reference proteome</keyword>
<evidence type="ECO:0000313" key="3">
    <source>
        <dbReference type="EMBL" id="GAA1265363.1"/>
    </source>
</evidence>
<accession>A0ABN1WTU5</accession>
<reference evidence="3 4" key="1">
    <citation type="journal article" date="2019" name="Int. J. Syst. Evol. Microbiol.">
        <title>The Global Catalogue of Microorganisms (GCM) 10K type strain sequencing project: providing services to taxonomists for standard genome sequencing and annotation.</title>
        <authorList>
            <consortium name="The Broad Institute Genomics Platform"/>
            <consortium name="The Broad Institute Genome Sequencing Center for Infectious Disease"/>
            <person name="Wu L."/>
            <person name="Ma J."/>
        </authorList>
    </citation>
    <scope>NUCLEOTIDE SEQUENCE [LARGE SCALE GENOMIC DNA]</scope>
    <source>
        <strain evidence="3 4">JCM 13004</strain>
    </source>
</reference>
<feature type="transmembrane region" description="Helical" evidence="2">
    <location>
        <begin position="47"/>
        <end position="65"/>
    </location>
</feature>
<evidence type="ECO:0000256" key="2">
    <source>
        <dbReference type="SAM" id="Phobius"/>
    </source>
</evidence>
<proteinExistence type="predicted"/>
<evidence type="ECO:0008006" key="5">
    <source>
        <dbReference type="Google" id="ProtNLM"/>
    </source>
</evidence>
<keyword evidence="2" id="KW-1133">Transmembrane helix</keyword>
<dbReference type="EMBL" id="BAAALF010000169">
    <property type="protein sequence ID" value="GAA1265363.1"/>
    <property type="molecule type" value="Genomic_DNA"/>
</dbReference>
<protein>
    <recommendedName>
        <fullName evidence="5">Sensor protein</fullName>
    </recommendedName>
</protein>
<feature type="compositionally biased region" description="Basic and acidic residues" evidence="1">
    <location>
        <begin position="1"/>
        <end position="12"/>
    </location>
</feature>
<name>A0ABN1WTU5_9ACTN</name>
<organism evidence="3 4">
    <name type="scientific">Kitasatospora nipponensis</name>
    <dbReference type="NCBI Taxonomy" id="258049"/>
    <lineage>
        <taxon>Bacteria</taxon>
        <taxon>Bacillati</taxon>
        <taxon>Actinomycetota</taxon>
        <taxon>Actinomycetes</taxon>
        <taxon>Kitasatosporales</taxon>
        <taxon>Streptomycetaceae</taxon>
        <taxon>Kitasatospora</taxon>
    </lineage>
</organism>
<keyword evidence="2" id="KW-0812">Transmembrane</keyword>